<sequence>MTAWIEVLTALTAGPDLPLRGTIHGVRAEGVSESFTGGFAYSGQPPLMVVPGHGCRVWRYGNKIRVENIDGEPVFISDGVRAWDFTGRSDRPLVGSPDRVIYLGPNQFLLHRRSAAEWAGNDFAQPAGEVEVTEFAGRDCWTVQLAPPERKPYPLRIWVDVESGQMLGYRIDEVGEGSRFVDVTVGETMDEALFVWDGPAVTPEEHQQLLRDEQLAAQREQVQWFANNVTDAQLTVRVPVDFTPDSIRSTDSGGFDASNRVAMLSRRPRSVEGWEPKWGVPHYVWSTPLWDWAAGTIHADLDRAAVDELRQRIHPGEPVDRDRRIDPPRPGGN</sequence>
<feature type="region of interest" description="Disordered" evidence="1">
    <location>
        <begin position="312"/>
        <end position="333"/>
    </location>
</feature>
<proteinExistence type="predicted"/>
<comment type="caution">
    <text evidence="2">The sequence shown here is derived from an EMBL/GenBank/DDBJ whole genome shotgun (WGS) entry which is preliminary data.</text>
</comment>
<dbReference type="RefSeq" id="WP_378374786.1">
    <property type="nucleotide sequence ID" value="NZ_JBHMAS010000025.1"/>
</dbReference>
<dbReference type="EMBL" id="JBHMAS010000025">
    <property type="protein sequence ID" value="MFB9780692.1"/>
    <property type="molecule type" value="Genomic_DNA"/>
</dbReference>
<keyword evidence="3" id="KW-1185">Reference proteome</keyword>
<evidence type="ECO:0000256" key="1">
    <source>
        <dbReference type="SAM" id="MobiDB-lite"/>
    </source>
</evidence>
<organism evidence="2 3">
    <name type="scientific">Rhodococcus baikonurensis</name>
    <dbReference type="NCBI Taxonomy" id="172041"/>
    <lineage>
        <taxon>Bacteria</taxon>
        <taxon>Bacillati</taxon>
        <taxon>Actinomycetota</taxon>
        <taxon>Actinomycetes</taxon>
        <taxon>Mycobacteriales</taxon>
        <taxon>Nocardiaceae</taxon>
        <taxon>Rhodococcus</taxon>
        <taxon>Rhodococcus erythropolis group</taxon>
    </lineage>
</organism>
<reference evidence="2 3" key="1">
    <citation type="submission" date="2024-09" db="EMBL/GenBank/DDBJ databases">
        <authorList>
            <person name="Sun Q."/>
            <person name="Mori K."/>
        </authorList>
    </citation>
    <scope>NUCLEOTIDE SEQUENCE [LARGE SCALE GENOMIC DNA]</scope>
    <source>
        <strain evidence="2 3">JCM 11411</strain>
    </source>
</reference>
<dbReference type="Proteomes" id="UP001589587">
    <property type="component" value="Unassembled WGS sequence"/>
</dbReference>
<name>A0ABV5XG89_9NOCA</name>
<gene>
    <name evidence="2" type="ORF">ACFFQ6_13415</name>
</gene>
<protein>
    <submittedName>
        <fullName evidence="2">Uncharacterized protein</fullName>
    </submittedName>
</protein>
<dbReference type="Gene3D" id="2.50.20.10">
    <property type="entry name" value="Lipoprotein localisation LolA/LolB/LppX"/>
    <property type="match status" value="1"/>
</dbReference>
<evidence type="ECO:0000313" key="2">
    <source>
        <dbReference type="EMBL" id="MFB9780692.1"/>
    </source>
</evidence>
<feature type="compositionally biased region" description="Basic and acidic residues" evidence="1">
    <location>
        <begin position="312"/>
        <end position="327"/>
    </location>
</feature>
<accession>A0ABV5XG89</accession>
<evidence type="ECO:0000313" key="3">
    <source>
        <dbReference type="Proteomes" id="UP001589587"/>
    </source>
</evidence>